<dbReference type="InterPro" id="IPR011576">
    <property type="entry name" value="Pyridox_Oxase_N"/>
</dbReference>
<proteinExistence type="predicted"/>
<dbReference type="AlphaFoldDB" id="A0A3A4R969"/>
<dbReference type="SUPFAM" id="SSF50475">
    <property type="entry name" value="FMN-binding split barrel"/>
    <property type="match status" value="1"/>
</dbReference>
<dbReference type="Proteomes" id="UP000266426">
    <property type="component" value="Unassembled WGS sequence"/>
</dbReference>
<accession>A0A3A4R969</accession>
<dbReference type="EMBL" id="QZJZ01000010">
    <property type="protein sequence ID" value="RJP61725.1"/>
    <property type="molecule type" value="Genomic_DNA"/>
</dbReference>
<gene>
    <name evidence="2" type="ORF">C4541_01620</name>
</gene>
<dbReference type="Pfam" id="PF01243">
    <property type="entry name" value="PNPOx_N"/>
    <property type="match status" value="1"/>
</dbReference>
<dbReference type="PANTHER" id="PTHR34818">
    <property type="entry name" value="PROTEIN BLI-3"/>
    <property type="match status" value="1"/>
</dbReference>
<reference evidence="2 3" key="1">
    <citation type="journal article" date="2017" name="ISME J.">
        <title>Energy and carbon metabolisms in a deep terrestrial subsurface fluid microbial community.</title>
        <authorList>
            <person name="Momper L."/>
            <person name="Jungbluth S.P."/>
            <person name="Lee M.D."/>
            <person name="Amend J.P."/>
        </authorList>
    </citation>
    <scope>NUCLEOTIDE SEQUENCE [LARGE SCALE GENOMIC DNA]</scope>
    <source>
        <strain evidence="2">SURF_26</strain>
    </source>
</reference>
<sequence length="146" mass="16536">MDLKEVLDIIDFIINDAKAAVLATTGKDGVPHMRWMTPAVLQGKPGAVYAVTSPKFQKIKELEKNASAVWMFQTRALDQIMSVKGMINVIDNPSLKAEILESLGKRLSMFWKVSENEMDFVVLETVIEEATYFQPMRGLKQTVRFR</sequence>
<evidence type="ECO:0000259" key="1">
    <source>
        <dbReference type="Pfam" id="PF01243"/>
    </source>
</evidence>
<feature type="domain" description="Pyridoxamine 5'-phosphate oxidase N-terminal" evidence="1">
    <location>
        <begin position="12"/>
        <end position="132"/>
    </location>
</feature>
<protein>
    <submittedName>
        <fullName evidence="2">Pyridoxamine 5'-phosphate oxidase family protein</fullName>
    </submittedName>
</protein>
<dbReference type="PANTHER" id="PTHR34818:SF1">
    <property type="entry name" value="PROTEIN BLI-3"/>
    <property type="match status" value="1"/>
</dbReference>
<evidence type="ECO:0000313" key="3">
    <source>
        <dbReference type="Proteomes" id="UP000266426"/>
    </source>
</evidence>
<organism evidence="2 3">
    <name type="scientific">Candidatus Auribacter fodinae</name>
    <dbReference type="NCBI Taxonomy" id="2093366"/>
    <lineage>
        <taxon>Bacteria</taxon>
        <taxon>Pseudomonadati</taxon>
        <taxon>Candidatus Auribacterota</taxon>
        <taxon>Candidatus Auribacteria</taxon>
        <taxon>Candidatus Auribacterales</taxon>
        <taxon>Candidatus Auribacteraceae</taxon>
        <taxon>Candidatus Auribacter</taxon>
    </lineage>
</organism>
<comment type="caution">
    <text evidence="2">The sequence shown here is derived from an EMBL/GenBank/DDBJ whole genome shotgun (WGS) entry which is preliminary data.</text>
</comment>
<dbReference type="InterPro" id="IPR012349">
    <property type="entry name" value="Split_barrel_FMN-bd"/>
</dbReference>
<name>A0A3A4R969_9BACT</name>
<dbReference type="InterPro" id="IPR052917">
    <property type="entry name" value="Stress-Dev_Protein"/>
</dbReference>
<evidence type="ECO:0000313" key="2">
    <source>
        <dbReference type="EMBL" id="RJP61725.1"/>
    </source>
</evidence>
<dbReference type="Gene3D" id="2.30.110.10">
    <property type="entry name" value="Electron Transport, Fmn-binding Protein, Chain A"/>
    <property type="match status" value="1"/>
</dbReference>